<accession>A0A9X0DCE6</accession>
<dbReference type="Proteomes" id="UP001163046">
    <property type="component" value="Unassembled WGS sequence"/>
</dbReference>
<organism evidence="2 3">
    <name type="scientific">Desmophyllum pertusum</name>
    <dbReference type="NCBI Taxonomy" id="174260"/>
    <lineage>
        <taxon>Eukaryota</taxon>
        <taxon>Metazoa</taxon>
        <taxon>Cnidaria</taxon>
        <taxon>Anthozoa</taxon>
        <taxon>Hexacorallia</taxon>
        <taxon>Scleractinia</taxon>
        <taxon>Caryophylliina</taxon>
        <taxon>Caryophylliidae</taxon>
        <taxon>Desmophyllum</taxon>
    </lineage>
</organism>
<sequence>MFSRRCQQWQNKSVFSYPGPYTPQKHGMIFTVIFIDEATEATLDIDDWQTLTQGGYSAHNVKYQSAKSSINRCPMVITSQQRLNFGPFDQPAMDRRLTTYEFRSLLNPQRNAALWLKKHPMDCVIWATEKAKAFTDEENKSDEALVCRRWHFAGKRQGKATGTVPRPSMDGGSLQKVAGTHQSLGTFDTAEAIAERKKVCMALGLLREKDHHLVTSVAERLPVSSDLRMDESAQQHDGGNESEDEERLYITPVPPGKRLSADVVSTGVSDCAISESAETEKVQEYPRRERAGMERAFSSLKF</sequence>
<gene>
    <name evidence="2" type="ORF">OS493_000649</name>
</gene>
<proteinExistence type="predicted"/>
<comment type="caution">
    <text evidence="2">The sequence shown here is derived from an EMBL/GenBank/DDBJ whole genome shotgun (WGS) entry which is preliminary data.</text>
</comment>
<feature type="region of interest" description="Disordered" evidence="1">
    <location>
        <begin position="226"/>
        <end position="246"/>
    </location>
</feature>
<protein>
    <submittedName>
        <fullName evidence="2">Uncharacterized protein</fullName>
    </submittedName>
</protein>
<evidence type="ECO:0000313" key="2">
    <source>
        <dbReference type="EMBL" id="KAJ7394815.1"/>
    </source>
</evidence>
<keyword evidence="3" id="KW-1185">Reference proteome</keyword>
<name>A0A9X0DCE6_9CNID</name>
<reference evidence="2" key="1">
    <citation type="submission" date="2023-01" db="EMBL/GenBank/DDBJ databases">
        <title>Genome assembly of the deep-sea coral Lophelia pertusa.</title>
        <authorList>
            <person name="Herrera S."/>
            <person name="Cordes E."/>
        </authorList>
    </citation>
    <scope>NUCLEOTIDE SEQUENCE</scope>
    <source>
        <strain evidence="2">USNM1676648</strain>
        <tissue evidence="2">Polyp</tissue>
    </source>
</reference>
<evidence type="ECO:0000313" key="3">
    <source>
        <dbReference type="Proteomes" id="UP001163046"/>
    </source>
</evidence>
<dbReference type="EMBL" id="MU825396">
    <property type="protein sequence ID" value="KAJ7394815.1"/>
    <property type="molecule type" value="Genomic_DNA"/>
</dbReference>
<dbReference type="Gene3D" id="3.40.50.300">
    <property type="entry name" value="P-loop containing nucleotide triphosphate hydrolases"/>
    <property type="match status" value="1"/>
</dbReference>
<evidence type="ECO:0000256" key="1">
    <source>
        <dbReference type="SAM" id="MobiDB-lite"/>
    </source>
</evidence>
<dbReference type="InterPro" id="IPR027417">
    <property type="entry name" value="P-loop_NTPase"/>
</dbReference>
<dbReference type="OrthoDB" id="5976409at2759"/>
<dbReference type="AlphaFoldDB" id="A0A9X0DCE6"/>